<evidence type="ECO:0000259" key="9">
    <source>
        <dbReference type="PROSITE" id="PS52035"/>
    </source>
</evidence>
<dbReference type="RefSeq" id="WP_235292107.1">
    <property type="nucleotide sequence ID" value="NZ_BSOH01000027.1"/>
</dbReference>
<dbReference type="CDD" id="cd06238">
    <property type="entry name" value="M14-like"/>
    <property type="match status" value="1"/>
</dbReference>
<evidence type="ECO:0000256" key="6">
    <source>
        <dbReference type="ARBA" id="ARBA00023049"/>
    </source>
</evidence>
<proteinExistence type="inferred from homology"/>
<dbReference type="InterPro" id="IPR029062">
    <property type="entry name" value="Class_I_gatase-like"/>
</dbReference>
<accession>A0AA37SWK5</accession>
<dbReference type="EMBL" id="BSOH01000027">
    <property type="protein sequence ID" value="GLR19203.1"/>
    <property type="molecule type" value="Genomic_DNA"/>
</dbReference>
<comment type="cofactor">
    <cofactor evidence="1">
        <name>Zn(2+)</name>
        <dbReference type="ChEBI" id="CHEBI:29105"/>
    </cofactor>
</comment>
<reference evidence="10" key="2">
    <citation type="submission" date="2023-01" db="EMBL/GenBank/DDBJ databases">
        <title>Draft genome sequence of Portibacter lacus strain NBRC 108769.</title>
        <authorList>
            <person name="Sun Q."/>
            <person name="Mori K."/>
        </authorList>
    </citation>
    <scope>NUCLEOTIDE SEQUENCE</scope>
    <source>
        <strain evidence="10">NBRC 108769</strain>
    </source>
</reference>
<evidence type="ECO:0000256" key="2">
    <source>
        <dbReference type="ARBA" id="ARBA00005988"/>
    </source>
</evidence>
<dbReference type="PROSITE" id="PS52035">
    <property type="entry name" value="PEPTIDASE_M14"/>
    <property type="match status" value="1"/>
</dbReference>
<evidence type="ECO:0000313" key="11">
    <source>
        <dbReference type="Proteomes" id="UP001156666"/>
    </source>
</evidence>
<gene>
    <name evidence="10" type="ORF">GCM10007940_38190</name>
</gene>
<feature type="signal peptide" evidence="8">
    <location>
        <begin position="1"/>
        <end position="22"/>
    </location>
</feature>
<dbReference type="Proteomes" id="UP001156666">
    <property type="component" value="Unassembled WGS sequence"/>
</dbReference>
<keyword evidence="8" id="KW-0732">Signal</keyword>
<keyword evidence="6" id="KW-0482">Metalloprotease</keyword>
<dbReference type="AlphaFoldDB" id="A0AA37SWK5"/>
<keyword evidence="4" id="KW-0378">Hydrolase</keyword>
<evidence type="ECO:0000256" key="3">
    <source>
        <dbReference type="ARBA" id="ARBA00022670"/>
    </source>
</evidence>
<dbReference type="GO" id="GO:0005615">
    <property type="term" value="C:extracellular space"/>
    <property type="evidence" value="ECO:0007669"/>
    <property type="project" value="TreeGrafter"/>
</dbReference>
<protein>
    <submittedName>
        <fullName evidence="10">Peptidase M14</fullName>
    </submittedName>
</protein>
<dbReference type="Gene3D" id="3.40.630.10">
    <property type="entry name" value="Zn peptidases"/>
    <property type="match status" value="1"/>
</dbReference>
<feature type="chain" id="PRO_5041434457" evidence="8">
    <location>
        <begin position="23"/>
        <end position="839"/>
    </location>
</feature>
<organism evidence="10 11">
    <name type="scientific">Portibacter lacus</name>
    <dbReference type="NCBI Taxonomy" id="1099794"/>
    <lineage>
        <taxon>Bacteria</taxon>
        <taxon>Pseudomonadati</taxon>
        <taxon>Bacteroidota</taxon>
        <taxon>Saprospiria</taxon>
        <taxon>Saprospirales</taxon>
        <taxon>Haliscomenobacteraceae</taxon>
        <taxon>Portibacter</taxon>
    </lineage>
</organism>
<dbReference type="SUPFAM" id="SSF53187">
    <property type="entry name" value="Zn-dependent exopeptidases"/>
    <property type="match status" value="1"/>
</dbReference>
<reference evidence="10" key="1">
    <citation type="journal article" date="2014" name="Int. J. Syst. Evol. Microbiol.">
        <title>Complete genome sequence of Corynebacterium casei LMG S-19264T (=DSM 44701T), isolated from a smear-ripened cheese.</title>
        <authorList>
            <consortium name="US DOE Joint Genome Institute (JGI-PGF)"/>
            <person name="Walter F."/>
            <person name="Albersmeier A."/>
            <person name="Kalinowski J."/>
            <person name="Ruckert C."/>
        </authorList>
    </citation>
    <scope>NUCLEOTIDE SEQUENCE</scope>
    <source>
        <strain evidence="10">NBRC 108769</strain>
    </source>
</reference>
<feature type="domain" description="Peptidase M14" evidence="9">
    <location>
        <begin position="40"/>
        <end position="368"/>
    </location>
</feature>
<sequence length="839" mass="94859">MNFHKFAVLITGLFVLACTAHAQTLPPNDFLPHIIGDEFTPHHLLVDYMYHVAEENDNVLITEYGRTNQKRPLLNLVISSQENIDNIDKIRLNNLHRAGLPEGKSFPEVDHITVVWLSFSVHGNEAAGSESSMPVIYELVTGANPEVKKWLENTVVIYDPSINPDGYSRYTHWHRNVAEKNKNTSAEDREHSEPWPGGRVNHYLFDLNRDWAWQTQIESQQRMKVYNMWMPQVHVDFHEMGSESPYYFAPAAAPFHNYITKWQNDFQTTIGKNHAKYFDKKGWLYFTKEVFDLFYPSYGDTYPIFNGAIGMTYEQGGGPRGGRAIDMANGEVLTLQDRVQHHYTTALSTIEAASNNADELIKEFKNFYAQPAPGRFKSYIIKGENREKANELASLLDRQGIKYMWTSAGGSGKGFNFQSGREGTFNIEERDLVISTDQPKKTLIQVLLDPESVLQDSLTYDITAWALPYAYGLQAYASTSIIRADSLKMKSEMSAKEDDYYAIVIGWESLEDAKLIAQLHKKEVTMRLSSIPFSIEGKKFDRNSVIITKADNKSYANSLLKLVKDAGAEADDYKIVKTGFADSGADLGSSKMSLLKEPKVLVLSGEKTSPNSFGQVWHYFEQVLDYPLTIVDSDRLSRVDMSKYNVLVMTDGWYGFSSNELDEIKDWVRDGGKLLSLGSANRSFADKDGFALKEFATDEEKKEVDEEKEQAELVDRFHSYEGAERRRIVNNVPGAIFQVNMDKTHPLSYGIGAKYYSLKTSSLNYRPLKGAYNVGVIANDALTIGFTGSEAKKKLIGSVDYAVESMGRGSIVYMIDNPLFRGFWKEGQLLFANALFLVD</sequence>
<dbReference type="SUPFAM" id="SSF52317">
    <property type="entry name" value="Class I glutamine amidotransferase-like"/>
    <property type="match status" value="1"/>
</dbReference>
<dbReference type="GO" id="GO:0008270">
    <property type="term" value="F:zinc ion binding"/>
    <property type="evidence" value="ECO:0007669"/>
    <property type="project" value="InterPro"/>
</dbReference>
<keyword evidence="3" id="KW-0645">Protease</keyword>
<evidence type="ECO:0000256" key="1">
    <source>
        <dbReference type="ARBA" id="ARBA00001947"/>
    </source>
</evidence>
<comment type="caution">
    <text evidence="7">Lacks conserved residue(s) required for the propagation of feature annotation.</text>
</comment>
<evidence type="ECO:0000256" key="7">
    <source>
        <dbReference type="PROSITE-ProRule" id="PRU01379"/>
    </source>
</evidence>
<keyword evidence="11" id="KW-1185">Reference proteome</keyword>
<dbReference type="PANTHER" id="PTHR11705:SF143">
    <property type="entry name" value="SLL0236 PROTEIN"/>
    <property type="match status" value="1"/>
</dbReference>
<comment type="caution">
    <text evidence="10">The sequence shown here is derived from an EMBL/GenBank/DDBJ whole genome shotgun (WGS) entry which is preliminary data.</text>
</comment>
<evidence type="ECO:0000256" key="5">
    <source>
        <dbReference type="ARBA" id="ARBA00022833"/>
    </source>
</evidence>
<keyword evidence="5" id="KW-0862">Zinc</keyword>
<evidence type="ECO:0000256" key="8">
    <source>
        <dbReference type="SAM" id="SignalP"/>
    </source>
</evidence>
<evidence type="ECO:0000256" key="4">
    <source>
        <dbReference type="ARBA" id="ARBA00022801"/>
    </source>
</evidence>
<dbReference type="SMART" id="SM00631">
    <property type="entry name" value="Zn_pept"/>
    <property type="match status" value="1"/>
</dbReference>
<dbReference type="GO" id="GO:0006508">
    <property type="term" value="P:proteolysis"/>
    <property type="evidence" value="ECO:0007669"/>
    <property type="project" value="UniProtKB-KW"/>
</dbReference>
<evidence type="ECO:0000313" key="10">
    <source>
        <dbReference type="EMBL" id="GLR19203.1"/>
    </source>
</evidence>
<dbReference type="Pfam" id="PF00246">
    <property type="entry name" value="Peptidase_M14"/>
    <property type="match status" value="1"/>
</dbReference>
<dbReference type="PROSITE" id="PS51257">
    <property type="entry name" value="PROKAR_LIPOPROTEIN"/>
    <property type="match status" value="1"/>
</dbReference>
<name>A0AA37SWK5_9BACT</name>
<comment type="similarity">
    <text evidence="2 7">Belongs to the peptidase M14 family.</text>
</comment>
<dbReference type="PANTHER" id="PTHR11705">
    <property type="entry name" value="PROTEASE FAMILY M14 CARBOXYPEPTIDASE A,B"/>
    <property type="match status" value="1"/>
</dbReference>
<dbReference type="Gene3D" id="3.40.50.880">
    <property type="match status" value="1"/>
</dbReference>
<dbReference type="InterPro" id="IPR000834">
    <property type="entry name" value="Peptidase_M14"/>
</dbReference>
<dbReference type="GO" id="GO:0004181">
    <property type="term" value="F:metallocarboxypeptidase activity"/>
    <property type="evidence" value="ECO:0007669"/>
    <property type="project" value="InterPro"/>
</dbReference>